<dbReference type="SUPFAM" id="SSF48613">
    <property type="entry name" value="Heme oxygenase-like"/>
    <property type="match status" value="1"/>
</dbReference>
<dbReference type="InterPro" id="IPR016053">
    <property type="entry name" value="Haem_Oase-like"/>
</dbReference>
<dbReference type="Pfam" id="PF01126">
    <property type="entry name" value="Heme_oxygenase"/>
    <property type="match status" value="1"/>
</dbReference>
<evidence type="ECO:0008006" key="3">
    <source>
        <dbReference type="Google" id="ProtNLM"/>
    </source>
</evidence>
<reference evidence="2" key="1">
    <citation type="journal article" date="2019" name="Int. J. Syst. Evol. Microbiol.">
        <title>The Global Catalogue of Microorganisms (GCM) 10K type strain sequencing project: providing services to taxonomists for standard genome sequencing and annotation.</title>
        <authorList>
            <consortium name="The Broad Institute Genomics Platform"/>
            <consortium name="The Broad Institute Genome Sequencing Center for Infectious Disease"/>
            <person name="Wu L."/>
            <person name="Ma J."/>
        </authorList>
    </citation>
    <scope>NUCLEOTIDE SEQUENCE [LARGE SCALE GENOMIC DNA]</scope>
    <source>
        <strain evidence="2">JCM 17106</strain>
    </source>
</reference>
<name>A0ABP6UUR7_9FLAO</name>
<organism evidence="1 2">
    <name type="scientific">Aquimarina addita</name>
    <dbReference type="NCBI Taxonomy" id="870485"/>
    <lineage>
        <taxon>Bacteria</taxon>
        <taxon>Pseudomonadati</taxon>
        <taxon>Bacteroidota</taxon>
        <taxon>Flavobacteriia</taxon>
        <taxon>Flavobacteriales</taxon>
        <taxon>Flavobacteriaceae</taxon>
        <taxon>Aquimarina</taxon>
    </lineage>
</organism>
<dbReference type="Gene3D" id="1.20.910.10">
    <property type="entry name" value="Heme oxygenase-like"/>
    <property type="match status" value="1"/>
</dbReference>
<proteinExistence type="predicted"/>
<evidence type="ECO:0000313" key="1">
    <source>
        <dbReference type="EMBL" id="GAA3522970.1"/>
    </source>
</evidence>
<accession>A0ABP6UUR7</accession>
<evidence type="ECO:0000313" key="2">
    <source>
        <dbReference type="Proteomes" id="UP001500459"/>
    </source>
</evidence>
<dbReference type="EMBL" id="BAABCW010000032">
    <property type="protein sequence ID" value="GAA3522970.1"/>
    <property type="molecule type" value="Genomic_DNA"/>
</dbReference>
<dbReference type="InterPro" id="IPR016084">
    <property type="entry name" value="Haem_Oase-like_multi-hlx"/>
</dbReference>
<comment type="caution">
    <text evidence="1">The sequence shown here is derived from an EMBL/GenBank/DDBJ whole genome shotgun (WGS) entry which is preliminary data.</text>
</comment>
<sequence>MMSQQIKISDHQSKSILEILKAGTALSHQEAEKKNLAKKIIDHTISLEEYKKLLFINWKAYRSIEQYLYQNKHILPNELTSLVSYDKSNRLQKDLNALGVLLDHSQENSISCPENSSVDSLIGFLYVIEGSMLGGMLIAKHISQCPSLEHIRNPYFFSGKSKDQMKNWKEFCMYLNNQKYTESNIQKALDAANKAFTFFS</sequence>
<gene>
    <name evidence="1" type="ORF">GCM10022393_42110</name>
</gene>
<keyword evidence="2" id="KW-1185">Reference proteome</keyword>
<dbReference type="Proteomes" id="UP001500459">
    <property type="component" value="Unassembled WGS sequence"/>
</dbReference>
<protein>
    <recommendedName>
        <fullName evidence="3">Heme oxygenase</fullName>
    </recommendedName>
</protein>
<dbReference type="CDD" id="cd19166">
    <property type="entry name" value="HemeO-bac"/>
    <property type="match status" value="1"/>
</dbReference>